<dbReference type="InterPro" id="IPR006034">
    <property type="entry name" value="Asparaginase/glutaminase-like"/>
</dbReference>
<gene>
    <name evidence="10" type="ORF">U27_03500</name>
</gene>
<evidence type="ECO:0000256" key="6">
    <source>
        <dbReference type="PROSITE-ProRule" id="PRU10099"/>
    </source>
</evidence>
<evidence type="ECO:0000256" key="1">
    <source>
        <dbReference type="ARBA" id="ARBA00010518"/>
    </source>
</evidence>
<feature type="active site" evidence="6">
    <location>
        <position position="15"/>
    </location>
</feature>
<evidence type="ECO:0000256" key="5">
    <source>
        <dbReference type="PIRSR" id="PIRSR001220-2"/>
    </source>
</evidence>
<dbReference type="GO" id="GO:0009066">
    <property type="term" value="P:aspartate family amino acid metabolic process"/>
    <property type="evidence" value="ECO:0007669"/>
    <property type="project" value="UniProtKB-ARBA"/>
</dbReference>
<dbReference type="Proteomes" id="UP000030661">
    <property type="component" value="Unassembled WGS sequence"/>
</dbReference>
<feature type="binding site" evidence="5">
    <location>
        <position position="60"/>
    </location>
    <ligand>
        <name>substrate</name>
    </ligand>
</feature>
<keyword evidence="11" id="KW-1185">Reference proteome</keyword>
<evidence type="ECO:0000256" key="4">
    <source>
        <dbReference type="PIRSR" id="PIRSR001220-1"/>
    </source>
</evidence>
<dbReference type="InterPro" id="IPR027473">
    <property type="entry name" value="L-asparaginase_C"/>
</dbReference>
<dbReference type="HOGENOM" id="CLU_019134_2_2_0"/>
<reference evidence="10 11" key="1">
    <citation type="journal article" date="2015" name="PeerJ">
        <title>First genomic representation of candidate bacterial phylum KSB3 points to enhanced environmental sensing as a trigger of wastewater bulking.</title>
        <authorList>
            <person name="Sekiguchi Y."/>
            <person name="Ohashi A."/>
            <person name="Parks D.H."/>
            <person name="Yamauchi T."/>
            <person name="Tyson G.W."/>
            <person name="Hugenholtz P."/>
        </authorList>
    </citation>
    <scope>NUCLEOTIDE SEQUENCE [LARGE SCALE GENOMIC DNA]</scope>
</reference>
<dbReference type="InterPro" id="IPR041725">
    <property type="entry name" value="L-asparaginase_I"/>
</dbReference>
<dbReference type="PANTHER" id="PTHR11707:SF28">
    <property type="entry name" value="60 KDA LYSOPHOSPHOLIPASE"/>
    <property type="match status" value="1"/>
</dbReference>
<dbReference type="InterPro" id="IPR006033">
    <property type="entry name" value="AsnA_fam"/>
</dbReference>
<feature type="domain" description="Asparaginase/glutaminase C-terminal" evidence="9">
    <location>
        <begin position="216"/>
        <end position="332"/>
    </location>
</feature>
<feature type="binding site" evidence="5">
    <location>
        <begin position="91"/>
        <end position="92"/>
    </location>
    <ligand>
        <name>substrate</name>
    </ligand>
</feature>
<dbReference type="PROSITE" id="PS00917">
    <property type="entry name" value="ASN_GLN_ASE_2"/>
    <property type="match status" value="1"/>
</dbReference>
<dbReference type="InterPro" id="IPR027475">
    <property type="entry name" value="Asparaginase/glutaminase_AS2"/>
</dbReference>
<dbReference type="InterPro" id="IPR037152">
    <property type="entry name" value="L-asparaginase_N_sf"/>
</dbReference>
<feature type="active site" evidence="7">
    <location>
        <position position="91"/>
    </location>
</feature>
<dbReference type="NCBIfam" id="TIGR00519">
    <property type="entry name" value="asnASE_I"/>
    <property type="match status" value="1"/>
</dbReference>
<evidence type="ECO:0000256" key="3">
    <source>
        <dbReference type="ARBA" id="ARBA00022801"/>
    </source>
</evidence>
<dbReference type="SFLD" id="SFLDS00057">
    <property type="entry name" value="Glutaminase/Asparaginase"/>
    <property type="match status" value="1"/>
</dbReference>
<dbReference type="PRINTS" id="PR00139">
    <property type="entry name" value="ASNGLNASE"/>
</dbReference>
<evidence type="ECO:0000259" key="9">
    <source>
        <dbReference type="Pfam" id="PF17763"/>
    </source>
</evidence>
<dbReference type="STRING" id="1499967.U27_03500"/>
<proteinExistence type="inferred from homology"/>
<dbReference type="InterPro" id="IPR027474">
    <property type="entry name" value="L-asparaginase_N"/>
</dbReference>
<dbReference type="PROSITE" id="PS00144">
    <property type="entry name" value="ASN_GLN_ASE_1"/>
    <property type="match status" value="1"/>
</dbReference>
<sequence length="343" mass="38640">MNTQISILIIYTGGTIGMFQEKKNKPLQLLNFDNIYDQLPILRQFECDIDTYAFDPVIDSSNMNPAFWIRIAEVIEQTYEHYDGFVVLHGTDTMAFTASALSFLLEHLNKPVVFTGSQLPLGIIRTDGRENLITAIEIAAAREDDTPIVPEVSLYFESKLYRGNRTTKFNAENFDAFLSGNYPVLAEAGIHITYHHHEILKPRFKRLKVHKQLDPNIAILKLFPGITRAVVAGMLSIEGLKAVILETYGTGNAPTEAWFLDALAEASQRGVMLCNVTQCKRGSVEMGRYETSVELNKLGVVSAYDMTTEAAATKLMYLLGRYDSREQVEHWFQTPLRGEMSVK</sequence>
<dbReference type="Pfam" id="PF17763">
    <property type="entry name" value="Asparaginase_C"/>
    <property type="match status" value="1"/>
</dbReference>
<name>A0A081BW33_VECG1</name>
<dbReference type="PIRSF" id="PIRSF500176">
    <property type="entry name" value="L_ASNase"/>
    <property type="match status" value="1"/>
</dbReference>
<dbReference type="InterPro" id="IPR036152">
    <property type="entry name" value="Asp/glu_Ase-like_sf"/>
</dbReference>
<dbReference type="PANTHER" id="PTHR11707">
    <property type="entry name" value="L-ASPARAGINASE"/>
    <property type="match status" value="1"/>
</dbReference>
<evidence type="ECO:0000313" key="10">
    <source>
        <dbReference type="EMBL" id="GAK56538.1"/>
    </source>
</evidence>
<dbReference type="GO" id="GO:0004067">
    <property type="term" value="F:asparaginase activity"/>
    <property type="evidence" value="ECO:0007669"/>
    <property type="project" value="UniProtKB-UniRule"/>
</dbReference>
<evidence type="ECO:0000259" key="8">
    <source>
        <dbReference type="Pfam" id="PF00710"/>
    </source>
</evidence>
<dbReference type="Pfam" id="PF00710">
    <property type="entry name" value="Asparaginase"/>
    <property type="match status" value="1"/>
</dbReference>
<organism evidence="10 11">
    <name type="scientific">Vecturithrix granuli</name>
    <dbReference type="NCBI Taxonomy" id="1499967"/>
    <lineage>
        <taxon>Bacteria</taxon>
        <taxon>Candidatus Moduliflexota</taxon>
        <taxon>Candidatus Vecturitrichia</taxon>
        <taxon>Candidatus Vecturitrichales</taxon>
        <taxon>Candidatus Vecturitrichaceae</taxon>
        <taxon>Candidatus Vecturithrix</taxon>
    </lineage>
</organism>
<dbReference type="FunFam" id="3.40.50.40:FF:000001">
    <property type="entry name" value="L-asparaginase 1"/>
    <property type="match status" value="1"/>
</dbReference>
<dbReference type="AlphaFoldDB" id="A0A081BW33"/>
<dbReference type="FunFam" id="3.40.50.1170:FF:000001">
    <property type="entry name" value="L-asparaginase 2"/>
    <property type="match status" value="1"/>
</dbReference>
<dbReference type="Gene3D" id="3.40.50.1170">
    <property type="entry name" value="L-asparaginase, N-terminal domain"/>
    <property type="match status" value="1"/>
</dbReference>
<dbReference type="InterPro" id="IPR040919">
    <property type="entry name" value="Asparaginase_C"/>
</dbReference>
<dbReference type="SUPFAM" id="SSF53774">
    <property type="entry name" value="Glutaminase/Asparaginase"/>
    <property type="match status" value="1"/>
</dbReference>
<dbReference type="Gene3D" id="3.40.50.40">
    <property type="match status" value="1"/>
</dbReference>
<feature type="domain" description="L-asparaginase N-terminal" evidence="8">
    <location>
        <begin position="7"/>
        <end position="197"/>
    </location>
</feature>
<dbReference type="EMBL" id="DF820464">
    <property type="protein sequence ID" value="GAK56538.1"/>
    <property type="molecule type" value="Genomic_DNA"/>
</dbReference>
<protein>
    <recommendedName>
        <fullName evidence="2">asparaginase</fullName>
        <ecNumber evidence="2">3.5.1.1</ecNumber>
    </recommendedName>
</protein>
<keyword evidence="3" id="KW-0378">Hydrolase</keyword>
<dbReference type="InterPro" id="IPR020827">
    <property type="entry name" value="Asparaginase/glutaminase_AS1"/>
</dbReference>
<evidence type="ECO:0000313" key="11">
    <source>
        <dbReference type="Proteomes" id="UP000030661"/>
    </source>
</evidence>
<dbReference type="eggNOG" id="COG0252">
    <property type="taxonomic scope" value="Bacteria"/>
</dbReference>
<dbReference type="EC" id="3.5.1.1" evidence="2"/>
<accession>A0A081BW33</accession>
<dbReference type="PIRSF" id="PIRSF001220">
    <property type="entry name" value="L-ASNase_gatD"/>
    <property type="match status" value="1"/>
</dbReference>
<comment type="similarity">
    <text evidence="1">Belongs to the asparaginase 1 family.</text>
</comment>
<evidence type="ECO:0000256" key="2">
    <source>
        <dbReference type="ARBA" id="ARBA00012920"/>
    </source>
</evidence>
<dbReference type="SMART" id="SM00870">
    <property type="entry name" value="Asparaginase"/>
    <property type="match status" value="1"/>
</dbReference>
<dbReference type="CDD" id="cd08963">
    <property type="entry name" value="L-asparaginase_I"/>
    <property type="match status" value="1"/>
</dbReference>
<feature type="active site" description="O-isoaspartyl threonine intermediate" evidence="4">
    <location>
        <position position="15"/>
    </location>
</feature>
<dbReference type="PROSITE" id="PS51732">
    <property type="entry name" value="ASN_GLN_ASE_3"/>
    <property type="match status" value="1"/>
</dbReference>
<evidence type="ECO:0000256" key="7">
    <source>
        <dbReference type="PROSITE-ProRule" id="PRU10100"/>
    </source>
</evidence>